<dbReference type="AlphaFoldDB" id="A0A5B7DNU7"/>
<organism evidence="1 2">
    <name type="scientific">Portunus trituberculatus</name>
    <name type="common">Swimming crab</name>
    <name type="synonym">Neptunus trituberculatus</name>
    <dbReference type="NCBI Taxonomy" id="210409"/>
    <lineage>
        <taxon>Eukaryota</taxon>
        <taxon>Metazoa</taxon>
        <taxon>Ecdysozoa</taxon>
        <taxon>Arthropoda</taxon>
        <taxon>Crustacea</taxon>
        <taxon>Multicrustacea</taxon>
        <taxon>Malacostraca</taxon>
        <taxon>Eumalacostraca</taxon>
        <taxon>Eucarida</taxon>
        <taxon>Decapoda</taxon>
        <taxon>Pleocyemata</taxon>
        <taxon>Brachyura</taxon>
        <taxon>Eubrachyura</taxon>
        <taxon>Portunoidea</taxon>
        <taxon>Portunidae</taxon>
        <taxon>Portuninae</taxon>
        <taxon>Portunus</taxon>
    </lineage>
</organism>
<name>A0A5B7DNU7_PORTR</name>
<keyword evidence="2" id="KW-1185">Reference proteome</keyword>
<protein>
    <submittedName>
        <fullName evidence="1">Uncharacterized protein</fullName>
    </submittedName>
</protein>
<gene>
    <name evidence="1" type="ORF">E2C01_015749</name>
</gene>
<evidence type="ECO:0000313" key="2">
    <source>
        <dbReference type="Proteomes" id="UP000324222"/>
    </source>
</evidence>
<comment type="caution">
    <text evidence="1">The sequence shown here is derived from an EMBL/GenBank/DDBJ whole genome shotgun (WGS) entry which is preliminary data.</text>
</comment>
<dbReference type="EMBL" id="VSRR010001118">
    <property type="protein sequence ID" value="MPC22729.1"/>
    <property type="molecule type" value="Genomic_DNA"/>
</dbReference>
<reference evidence="1 2" key="1">
    <citation type="submission" date="2019-05" db="EMBL/GenBank/DDBJ databases">
        <title>Another draft genome of Portunus trituberculatus and its Hox gene families provides insights of decapod evolution.</title>
        <authorList>
            <person name="Jeong J.-H."/>
            <person name="Song I."/>
            <person name="Kim S."/>
            <person name="Choi T."/>
            <person name="Kim D."/>
            <person name="Ryu S."/>
            <person name="Kim W."/>
        </authorList>
    </citation>
    <scope>NUCLEOTIDE SEQUENCE [LARGE SCALE GENOMIC DNA]</scope>
    <source>
        <tissue evidence="1">Muscle</tissue>
    </source>
</reference>
<accession>A0A5B7DNU7</accession>
<evidence type="ECO:0000313" key="1">
    <source>
        <dbReference type="EMBL" id="MPC22729.1"/>
    </source>
</evidence>
<proteinExistence type="predicted"/>
<dbReference type="Proteomes" id="UP000324222">
    <property type="component" value="Unassembled WGS sequence"/>
</dbReference>
<sequence>MDAGTTAALGRYLSYIKNDSVLTKPVCKPGRGEASRSSVDKMSKKVSCTSVTERCSSCSPQ</sequence>